<dbReference type="OrthoDB" id="3034217at2"/>
<dbReference type="Proteomes" id="UP000063387">
    <property type="component" value="Chromosome"/>
</dbReference>
<reference evidence="2 3" key="1">
    <citation type="journal article" date="2016" name="Genome Announc.">
        <title>Draft Genome Sequence of 'Halomonas chromatireducens' Strain AGD 8-3, a Haloalkaliphilic Chromate- and Selenite-Reducing Gammaproteobacterium.</title>
        <authorList>
            <person name="Sharko F.S."/>
            <person name="Shapovalova A.A."/>
            <person name="Tsygankova S.V."/>
            <person name="Komova A.V."/>
            <person name="Boulygina E.S."/>
            <person name="Teslyuk A.B."/>
            <person name="Gotovtsev P.M."/>
            <person name="Namsaraev Z.B."/>
            <person name="Khijniak T.V."/>
            <person name="Nedoluzhko A.V."/>
            <person name="Vasilov R.G."/>
        </authorList>
    </citation>
    <scope>NUCLEOTIDE SEQUENCE [LARGE SCALE GENOMIC DNA]</scope>
    <source>
        <strain evidence="2 3">AGD 8-3</strain>
    </source>
</reference>
<dbReference type="Pfam" id="PF01928">
    <property type="entry name" value="CYTH"/>
    <property type="match status" value="1"/>
</dbReference>
<dbReference type="GO" id="GO:0046872">
    <property type="term" value="F:metal ion binding"/>
    <property type="evidence" value="ECO:0007669"/>
    <property type="project" value="TreeGrafter"/>
</dbReference>
<evidence type="ECO:0000313" key="3">
    <source>
        <dbReference type="Proteomes" id="UP000063387"/>
    </source>
</evidence>
<evidence type="ECO:0000259" key="1">
    <source>
        <dbReference type="PROSITE" id="PS51707"/>
    </source>
</evidence>
<keyword evidence="3" id="KW-1185">Reference proteome</keyword>
<dbReference type="InterPro" id="IPR039013">
    <property type="entry name" value="YgiF"/>
</dbReference>
<name>A0A0X8HF70_9GAMM</name>
<accession>A0A0X8HF70</accession>
<dbReference type="STRING" id="507626.LOKO_02439"/>
<evidence type="ECO:0000313" key="2">
    <source>
        <dbReference type="EMBL" id="AMD01499.1"/>
    </source>
</evidence>
<dbReference type="RefSeq" id="WP_066449503.1">
    <property type="nucleotide sequence ID" value="NZ_CP014226.1"/>
</dbReference>
<dbReference type="KEGG" id="hco:LOKO_02439"/>
<dbReference type="SMART" id="SM01118">
    <property type="entry name" value="CYTH"/>
    <property type="match status" value="1"/>
</dbReference>
<dbReference type="PANTHER" id="PTHR39569:SF1">
    <property type="entry name" value="INORGANIC TRIPHOSPHATASE"/>
    <property type="match status" value="1"/>
</dbReference>
<dbReference type="AlphaFoldDB" id="A0A0X8HF70"/>
<dbReference type="PANTHER" id="PTHR39569">
    <property type="entry name" value="INORGANIC TRIPHOSPHATASE"/>
    <property type="match status" value="1"/>
</dbReference>
<proteinExistence type="predicted"/>
<dbReference type="SUPFAM" id="SSF55154">
    <property type="entry name" value="CYTH-like phosphatases"/>
    <property type="match status" value="1"/>
</dbReference>
<dbReference type="CDD" id="cd07756">
    <property type="entry name" value="CYTH-like_Pase_CHAD"/>
    <property type="match status" value="1"/>
</dbReference>
<dbReference type="Gene3D" id="2.40.320.10">
    <property type="entry name" value="Hypothetical Protein Pfu-838710-001"/>
    <property type="match status" value="1"/>
</dbReference>
<feature type="domain" description="CYTH" evidence="1">
    <location>
        <begin position="2"/>
        <end position="210"/>
    </location>
</feature>
<dbReference type="InterPro" id="IPR033469">
    <property type="entry name" value="CYTH-like_dom_sf"/>
</dbReference>
<sequence>MSQEVELKLALCRDGPERLCRHPLLKGRPAATHRLANTYFDTPRGELEAARMALRLRRSDDTWVQTLKTSGEGGGGLSRRGEWEWPVTVGVVDGGLPDEDALDRQGLANLPPMAELGDGVLQRLEARFTTDFERRLWLLDHAGATIEVALDQGEIRTAGHAVPIRELELELKAGAPAALWDLAQALAGTIPLRPADTSKAARGGALLSGHWRLPRGNTPAEWLNRAIMALDALADTRDEAWRPVAAEAMQRLAAGDTGKGDAADLAAALAAPCWLTPAFGQAALRLARRLDSTEGASP</sequence>
<protein>
    <submittedName>
        <fullName evidence="2">CYTH domain protein</fullName>
    </submittedName>
</protein>
<organism evidence="2 3">
    <name type="scientific">Halomonas chromatireducens</name>
    <dbReference type="NCBI Taxonomy" id="507626"/>
    <lineage>
        <taxon>Bacteria</taxon>
        <taxon>Pseudomonadati</taxon>
        <taxon>Pseudomonadota</taxon>
        <taxon>Gammaproteobacteria</taxon>
        <taxon>Oceanospirillales</taxon>
        <taxon>Halomonadaceae</taxon>
        <taxon>Halomonas</taxon>
    </lineage>
</organism>
<dbReference type="GO" id="GO:0050355">
    <property type="term" value="F:inorganic triphosphate phosphatase activity"/>
    <property type="evidence" value="ECO:0007669"/>
    <property type="project" value="InterPro"/>
</dbReference>
<gene>
    <name evidence="2" type="ORF">LOKO_02439</name>
</gene>
<dbReference type="PATRIC" id="fig|507626.3.peg.2436"/>
<dbReference type="PROSITE" id="PS51707">
    <property type="entry name" value="CYTH"/>
    <property type="match status" value="1"/>
</dbReference>
<dbReference type="EMBL" id="CP014226">
    <property type="protein sequence ID" value="AMD01499.1"/>
    <property type="molecule type" value="Genomic_DNA"/>
</dbReference>
<dbReference type="InterPro" id="IPR023577">
    <property type="entry name" value="CYTH_domain"/>
</dbReference>
<reference evidence="2 3" key="2">
    <citation type="submission" date="2016-02" db="EMBL/GenBank/DDBJ databases">
        <authorList>
            <person name="Wen L."/>
            <person name="He K."/>
            <person name="Yang H."/>
        </authorList>
    </citation>
    <scope>NUCLEOTIDE SEQUENCE [LARGE SCALE GENOMIC DNA]</scope>
    <source>
        <strain evidence="2 3">AGD 8-3</strain>
    </source>
</reference>